<keyword evidence="3" id="KW-1185">Reference proteome</keyword>
<comment type="caution">
    <text evidence="2">The sequence shown here is derived from an EMBL/GenBank/DDBJ whole genome shotgun (WGS) entry which is preliminary data.</text>
</comment>
<dbReference type="Proteomes" id="UP001222325">
    <property type="component" value="Unassembled WGS sequence"/>
</dbReference>
<reference evidence="2" key="1">
    <citation type="submission" date="2023-03" db="EMBL/GenBank/DDBJ databases">
        <title>Massive genome expansion in bonnet fungi (Mycena s.s.) driven by repeated elements and novel gene families across ecological guilds.</title>
        <authorList>
            <consortium name="Lawrence Berkeley National Laboratory"/>
            <person name="Harder C.B."/>
            <person name="Miyauchi S."/>
            <person name="Viragh M."/>
            <person name="Kuo A."/>
            <person name="Thoen E."/>
            <person name="Andreopoulos B."/>
            <person name="Lu D."/>
            <person name="Skrede I."/>
            <person name="Drula E."/>
            <person name="Henrissat B."/>
            <person name="Morin E."/>
            <person name="Kohler A."/>
            <person name="Barry K."/>
            <person name="LaButti K."/>
            <person name="Morin E."/>
            <person name="Salamov A."/>
            <person name="Lipzen A."/>
            <person name="Mereny Z."/>
            <person name="Hegedus B."/>
            <person name="Baldrian P."/>
            <person name="Stursova M."/>
            <person name="Weitz H."/>
            <person name="Taylor A."/>
            <person name="Grigoriev I.V."/>
            <person name="Nagy L.G."/>
            <person name="Martin F."/>
            <person name="Kauserud H."/>
        </authorList>
    </citation>
    <scope>NUCLEOTIDE SEQUENCE</scope>
    <source>
        <strain evidence="2">CBHHK173m</strain>
    </source>
</reference>
<dbReference type="EMBL" id="JARJCN010000003">
    <property type="protein sequence ID" value="KAJ7102106.1"/>
    <property type="molecule type" value="Genomic_DNA"/>
</dbReference>
<protein>
    <submittedName>
        <fullName evidence="2">Uncharacterized protein</fullName>
    </submittedName>
</protein>
<feature type="compositionally biased region" description="Basic and acidic residues" evidence="1">
    <location>
        <begin position="94"/>
        <end position="106"/>
    </location>
</feature>
<dbReference type="AlphaFoldDB" id="A0AAD6UFN4"/>
<evidence type="ECO:0000313" key="2">
    <source>
        <dbReference type="EMBL" id="KAJ7102106.1"/>
    </source>
</evidence>
<sequence length="172" mass="18763">MTSLPQSQHAGLLHRLAHTRKPRPPPSPSCAAYTKTRASCRRAVPQRCHRTRGTDSSLLTGPGGGSHGALRRARHCGALGLRRARQQRQPLEACGHRAARDQDAGRGRLFGIHRRAQGPGRRQSDSFGRRATPRRTSRKSGATRRKSSCCSRAPTTGPRASRPVSRSWGRAA</sequence>
<proteinExistence type="predicted"/>
<feature type="region of interest" description="Disordered" evidence="1">
    <location>
        <begin position="1"/>
        <end position="70"/>
    </location>
</feature>
<gene>
    <name evidence="2" type="ORF">B0H15DRAFT_311912</name>
</gene>
<evidence type="ECO:0000256" key="1">
    <source>
        <dbReference type="SAM" id="MobiDB-lite"/>
    </source>
</evidence>
<evidence type="ECO:0000313" key="3">
    <source>
        <dbReference type="Proteomes" id="UP001222325"/>
    </source>
</evidence>
<name>A0AAD6UFN4_9AGAR</name>
<organism evidence="2 3">
    <name type="scientific">Mycena belliarum</name>
    <dbReference type="NCBI Taxonomy" id="1033014"/>
    <lineage>
        <taxon>Eukaryota</taxon>
        <taxon>Fungi</taxon>
        <taxon>Dikarya</taxon>
        <taxon>Basidiomycota</taxon>
        <taxon>Agaricomycotina</taxon>
        <taxon>Agaricomycetes</taxon>
        <taxon>Agaricomycetidae</taxon>
        <taxon>Agaricales</taxon>
        <taxon>Marasmiineae</taxon>
        <taxon>Mycenaceae</taxon>
        <taxon>Mycena</taxon>
    </lineage>
</organism>
<feature type="compositionally biased region" description="Basic residues" evidence="1">
    <location>
        <begin position="131"/>
        <end position="147"/>
    </location>
</feature>
<accession>A0AAD6UFN4</accession>
<feature type="region of interest" description="Disordered" evidence="1">
    <location>
        <begin position="84"/>
        <end position="172"/>
    </location>
</feature>